<feature type="transmembrane region" description="Helical" evidence="9">
    <location>
        <begin position="151"/>
        <end position="170"/>
    </location>
</feature>
<dbReference type="SUPFAM" id="SSF55874">
    <property type="entry name" value="ATPase domain of HSP90 chaperone/DNA topoisomerase II/histidine kinase"/>
    <property type="match status" value="1"/>
</dbReference>
<keyword evidence="4" id="KW-0808">Transferase</keyword>
<feature type="transmembrane region" description="Helical" evidence="9">
    <location>
        <begin position="60"/>
        <end position="76"/>
    </location>
</feature>
<evidence type="ECO:0000256" key="3">
    <source>
        <dbReference type="ARBA" id="ARBA00022553"/>
    </source>
</evidence>
<keyword evidence="5" id="KW-0547">Nucleotide-binding</keyword>
<feature type="transmembrane region" description="Helical" evidence="9">
    <location>
        <begin position="83"/>
        <end position="106"/>
    </location>
</feature>
<keyword evidence="6 11" id="KW-0418">Kinase</keyword>
<feature type="transmembrane region" description="Helical" evidence="9">
    <location>
        <begin position="126"/>
        <end position="144"/>
    </location>
</feature>
<evidence type="ECO:0000256" key="5">
    <source>
        <dbReference type="ARBA" id="ARBA00022741"/>
    </source>
</evidence>
<proteinExistence type="predicted"/>
<evidence type="ECO:0000313" key="12">
    <source>
        <dbReference type="Proteomes" id="UP001501591"/>
    </source>
</evidence>
<accession>A0ABP7N1B5</accession>
<evidence type="ECO:0000256" key="2">
    <source>
        <dbReference type="ARBA" id="ARBA00012438"/>
    </source>
</evidence>
<dbReference type="EC" id="2.7.13.3" evidence="2"/>
<comment type="caution">
    <text evidence="11">The sequence shown here is derived from an EMBL/GenBank/DDBJ whole genome shotgun (WGS) entry which is preliminary data.</text>
</comment>
<evidence type="ECO:0000256" key="7">
    <source>
        <dbReference type="ARBA" id="ARBA00022840"/>
    </source>
</evidence>
<dbReference type="InterPro" id="IPR011712">
    <property type="entry name" value="Sig_transdc_His_kin_sub3_dim/P"/>
</dbReference>
<keyword evidence="9" id="KW-0812">Transmembrane</keyword>
<keyword evidence="12" id="KW-1185">Reference proteome</keyword>
<organism evidence="11 12">
    <name type="scientific">Microbacterium soli</name>
    <dbReference type="NCBI Taxonomy" id="446075"/>
    <lineage>
        <taxon>Bacteria</taxon>
        <taxon>Bacillati</taxon>
        <taxon>Actinomycetota</taxon>
        <taxon>Actinomycetes</taxon>
        <taxon>Micrococcales</taxon>
        <taxon>Microbacteriaceae</taxon>
        <taxon>Microbacterium</taxon>
    </lineage>
</organism>
<dbReference type="PANTHER" id="PTHR24421:SF10">
    <property type="entry name" value="NITRATE_NITRITE SENSOR PROTEIN NARQ"/>
    <property type="match status" value="1"/>
</dbReference>
<keyword evidence="9" id="KW-1133">Transmembrane helix</keyword>
<evidence type="ECO:0000259" key="10">
    <source>
        <dbReference type="Pfam" id="PF07730"/>
    </source>
</evidence>
<evidence type="ECO:0000256" key="4">
    <source>
        <dbReference type="ARBA" id="ARBA00022679"/>
    </source>
</evidence>
<dbReference type="EMBL" id="BAABCP010000001">
    <property type="protein sequence ID" value="GAA3934568.1"/>
    <property type="molecule type" value="Genomic_DNA"/>
</dbReference>
<evidence type="ECO:0000256" key="9">
    <source>
        <dbReference type="SAM" id="Phobius"/>
    </source>
</evidence>
<comment type="catalytic activity">
    <reaction evidence="1">
        <text>ATP + protein L-histidine = ADP + protein N-phospho-L-histidine.</text>
        <dbReference type="EC" id="2.7.13.3"/>
    </reaction>
</comment>
<name>A0ABP7N1B5_9MICO</name>
<keyword evidence="3" id="KW-0597">Phosphoprotein</keyword>
<protein>
    <recommendedName>
        <fullName evidence="2">histidine kinase</fullName>
        <ecNumber evidence="2">2.7.13.3</ecNumber>
    </recommendedName>
</protein>
<dbReference type="InterPro" id="IPR050482">
    <property type="entry name" value="Sensor_HK_TwoCompSys"/>
</dbReference>
<feature type="domain" description="Signal transduction histidine kinase subgroup 3 dimerisation and phosphoacceptor" evidence="10">
    <location>
        <begin position="199"/>
        <end position="262"/>
    </location>
</feature>
<keyword evidence="8" id="KW-0902">Two-component regulatory system</keyword>
<reference evidence="12" key="1">
    <citation type="journal article" date="2019" name="Int. J. Syst. Evol. Microbiol.">
        <title>The Global Catalogue of Microorganisms (GCM) 10K type strain sequencing project: providing services to taxonomists for standard genome sequencing and annotation.</title>
        <authorList>
            <consortium name="The Broad Institute Genomics Platform"/>
            <consortium name="The Broad Institute Genome Sequencing Center for Infectious Disease"/>
            <person name="Wu L."/>
            <person name="Ma J."/>
        </authorList>
    </citation>
    <scope>NUCLEOTIDE SEQUENCE [LARGE SCALE GENOMIC DNA]</scope>
    <source>
        <strain evidence="12">JCM 17024</strain>
    </source>
</reference>
<dbReference type="Pfam" id="PF07730">
    <property type="entry name" value="HisKA_3"/>
    <property type="match status" value="1"/>
</dbReference>
<evidence type="ECO:0000256" key="6">
    <source>
        <dbReference type="ARBA" id="ARBA00022777"/>
    </source>
</evidence>
<evidence type="ECO:0000256" key="1">
    <source>
        <dbReference type="ARBA" id="ARBA00000085"/>
    </source>
</evidence>
<feature type="transmembrane region" description="Helical" evidence="9">
    <location>
        <begin position="26"/>
        <end position="48"/>
    </location>
</feature>
<keyword evidence="9" id="KW-0472">Membrane</keyword>
<keyword evidence="7" id="KW-0067">ATP-binding</keyword>
<dbReference type="GO" id="GO:0016301">
    <property type="term" value="F:kinase activity"/>
    <property type="evidence" value="ECO:0007669"/>
    <property type="project" value="UniProtKB-KW"/>
</dbReference>
<sequence length="397" mass="41929">MHVSGERAGMLAGIRDRALRLLPRPVWDAVGVALLGVIAPLIGLSGMWDFLRVTPEPVSGWWSVAFLLPGCVLMALRERMPMVALLGGLVLFLGDLLTAGGLGPLLVLMDVLWNAVRSGSRRRREIIGAGIGAVTVGVVAATLARTGDVRVTFLMGLTLAALLGTDYWWAVAVGRAEDVAELESSRAADRAREAIRDDRELMARELHDVVAGHVSAIAIRAEAALSTPPDRDGDREALRAVRDASLNAHEALRSMISVLRDTDGRFSLSLRLADVPALVEAGKESGLRVRYVSELTGDVDAVIEDTATAVVREALSNCNRHTPGAEVEVRLAGDAESVSVSIESSAGSARPRRALTGSGTGLATLADGIGRLRGDFRAGPRPGGWSVAATLPRRVGS</sequence>
<dbReference type="PANTHER" id="PTHR24421">
    <property type="entry name" value="NITRATE/NITRITE SENSOR PROTEIN NARX-RELATED"/>
    <property type="match status" value="1"/>
</dbReference>
<evidence type="ECO:0000256" key="8">
    <source>
        <dbReference type="ARBA" id="ARBA00023012"/>
    </source>
</evidence>
<dbReference type="Gene3D" id="1.20.5.1930">
    <property type="match status" value="1"/>
</dbReference>
<dbReference type="Proteomes" id="UP001501591">
    <property type="component" value="Unassembled WGS sequence"/>
</dbReference>
<gene>
    <name evidence="11" type="ORF">GCM10022383_11270</name>
</gene>
<dbReference type="InterPro" id="IPR036890">
    <property type="entry name" value="HATPase_C_sf"/>
</dbReference>
<evidence type="ECO:0000313" key="11">
    <source>
        <dbReference type="EMBL" id="GAA3934568.1"/>
    </source>
</evidence>
<dbReference type="Gene3D" id="3.30.565.10">
    <property type="entry name" value="Histidine kinase-like ATPase, C-terminal domain"/>
    <property type="match status" value="1"/>
</dbReference>